<proteinExistence type="predicted"/>
<dbReference type="AlphaFoldDB" id="A0A0A9XNR5"/>
<organism evidence="1">
    <name type="scientific">Lygus hesperus</name>
    <name type="common">Western plant bug</name>
    <dbReference type="NCBI Taxonomy" id="30085"/>
    <lineage>
        <taxon>Eukaryota</taxon>
        <taxon>Metazoa</taxon>
        <taxon>Ecdysozoa</taxon>
        <taxon>Arthropoda</taxon>
        <taxon>Hexapoda</taxon>
        <taxon>Insecta</taxon>
        <taxon>Pterygota</taxon>
        <taxon>Neoptera</taxon>
        <taxon>Paraneoptera</taxon>
        <taxon>Hemiptera</taxon>
        <taxon>Heteroptera</taxon>
        <taxon>Panheteroptera</taxon>
        <taxon>Cimicomorpha</taxon>
        <taxon>Miridae</taxon>
        <taxon>Mirini</taxon>
        <taxon>Lygus</taxon>
    </lineage>
</organism>
<name>A0A0A9XNR5_LYGHE</name>
<dbReference type="GO" id="GO:0016301">
    <property type="term" value="F:kinase activity"/>
    <property type="evidence" value="ECO:0007669"/>
    <property type="project" value="UniProtKB-KW"/>
</dbReference>
<reference evidence="1" key="2">
    <citation type="submission" date="2014-07" db="EMBL/GenBank/DDBJ databases">
        <authorList>
            <person name="Hull J."/>
        </authorList>
    </citation>
    <scope>NUCLEOTIDE SEQUENCE</scope>
</reference>
<sequence>RAYPIGKREATTKLILVEFVRAEEVFQILSRTRVLKDTGFYVTRDLSKRARVRRGKLATIKKAISLRYPGMRPIWKGNAIQVKESLYLWDDIRGLVTSKGEDGAAHLRRMHNVEVDTTMNQDSGHQPRLA</sequence>
<keyword evidence="1" id="KW-0808">Transferase</keyword>
<protein>
    <submittedName>
        <fullName evidence="1">Mitogen-activated protein kinase kinase kinase 5</fullName>
    </submittedName>
</protein>
<accession>A0A0A9XNR5</accession>
<reference evidence="1" key="1">
    <citation type="journal article" date="2014" name="PLoS ONE">
        <title>Transcriptome-Based Identification of ABC Transporters in the Western Tarnished Plant Bug Lygus hesperus.</title>
        <authorList>
            <person name="Hull J.J."/>
            <person name="Chaney K."/>
            <person name="Geib S.M."/>
            <person name="Fabrick J.A."/>
            <person name="Brent C.S."/>
            <person name="Walsh D."/>
            <person name="Lavine L.C."/>
        </authorList>
    </citation>
    <scope>NUCLEOTIDE SEQUENCE</scope>
</reference>
<gene>
    <name evidence="1" type="primary">Map3k5</name>
    <name evidence="1" type="ORF">CM83_105177</name>
</gene>
<feature type="non-terminal residue" evidence="1">
    <location>
        <position position="1"/>
    </location>
</feature>
<dbReference type="EMBL" id="GBHO01024859">
    <property type="protein sequence ID" value="JAG18745.1"/>
    <property type="molecule type" value="Transcribed_RNA"/>
</dbReference>
<keyword evidence="1" id="KW-0418">Kinase</keyword>
<evidence type="ECO:0000313" key="1">
    <source>
        <dbReference type="EMBL" id="JAG18745.1"/>
    </source>
</evidence>